<dbReference type="Gene3D" id="1.10.630.10">
    <property type="entry name" value="Cytochrome P450"/>
    <property type="match status" value="1"/>
</dbReference>
<dbReference type="OrthoDB" id="1470350at2759"/>
<evidence type="ECO:0000256" key="2">
    <source>
        <dbReference type="ARBA" id="ARBA00004167"/>
    </source>
</evidence>
<dbReference type="PANTHER" id="PTHR46300:SF2">
    <property type="entry name" value="CYTOCHROME P450 MONOOXYGENASE ALNH-RELATED"/>
    <property type="match status" value="1"/>
</dbReference>
<sequence length="175" mass="19669">MPGVFLADHLPILRTLPDALAPWRLEVQRNSELELYGDFLEELRSDIKNCINRPECLVGDILKERVEHGFEMGIPGKGLTENGELRDMLLTYTAGTLLETGSDTTGAVMKTFILFMATHPHVLKKAQTEMDQIVGSERMPSFEDQDKLPLLDVLSQGSCKMSTSCTYWFVFKASK</sequence>
<dbReference type="SUPFAM" id="SSF48264">
    <property type="entry name" value="Cytochrome P450"/>
    <property type="match status" value="1"/>
</dbReference>
<evidence type="ECO:0000256" key="3">
    <source>
        <dbReference type="ARBA" id="ARBA00005179"/>
    </source>
</evidence>
<evidence type="ECO:0000256" key="13">
    <source>
        <dbReference type="ARBA" id="ARBA00023180"/>
    </source>
</evidence>
<evidence type="ECO:0000256" key="5">
    <source>
        <dbReference type="ARBA" id="ARBA00022617"/>
    </source>
</evidence>
<comment type="subcellular location">
    <subcellularLocation>
        <location evidence="2">Membrane</location>
        <topology evidence="2">Single-pass membrane protein</topology>
    </subcellularLocation>
</comment>
<evidence type="ECO:0000256" key="6">
    <source>
        <dbReference type="ARBA" id="ARBA00022692"/>
    </source>
</evidence>
<dbReference type="HOGENOM" id="CLU_1532997_0_0_1"/>
<dbReference type="GO" id="GO:0016705">
    <property type="term" value="F:oxidoreductase activity, acting on paired donors, with incorporation or reduction of molecular oxygen"/>
    <property type="evidence" value="ECO:0007669"/>
    <property type="project" value="InterPro"/>
</dbReference>
<evidence type="ECO:0000256" key="12">
    <source>
        <dbReference type="ARBA" id="ARBA00023136"/>
    </source>
</evidence>
<keyword evidence="15" id="KW-1185">Reference proteome</keyword>
<evidence type="ECO:0000256" key="10">
    <source>
        <dbReference type="ARBA" id="ARBA00023004"/>
    </source>
</evidence>
<evidence type="ECO:0000256" key="1">
    <source>
        <dbReference type="ARBA" id="ARBA00001971"/>
    </source>
</evidence>
<dbReference type="Proteomes" id="UP000017559">
    <property type="component" value="Unassembled WGS sequence"/>
</dbReference>
<dbReference type="PRINTS" id="PR00463">
    <property type="entry name" value="EP450I"/>
</dbReference>
<evidence type="ECO:0000256" key="11">
    <source>
        <dbReference type="ARBA" id="ARBA00023033"/>
    </source>
</evidence>
<dbReference type="InterPro" id="IPR036396">
    <property type="entry name" value="Cyt_P450_sf"/>
</dbReference>
<keyword evidence="12" id="KW-0472">Membrane</keyword>
<dbReference type="InterPro" id="IPR001128">
    <property type="entry name" value="Cyt_P450"/>
</dbReference>
<dbReference type="PANTHER" id="PTHR46300">
    <property type="entry name" value="P450, PUTATIVE (EUROFUNG)-RELATED-RELATED"/>
    <property type="match status" value="1"/>
</dbReference>
<dbReference type="EMBL" id="AWSO01000962">
    <property type="protein sequence ID" value="ESK86196.1"/>
    <property type="molecule type" value="Genomic_DNA"/>
</dbReference>
<comment type="pathway">
    <text evidence="3">Secondary metabolite biosynthesis.</text>
</comment>
<dbReference type="Pfam" id="PF00067">
    <property type="entry name" value="p450"/>
    <property type="match status" value="1"/>
</dbReference>
<comment type="cofactor">
    <cofactor evidence="1">
        <name>heme</name>
        <dbReference type="ChEBI" id="CHEBI:30413"/>
    </cofactor>
</comment>
<evidence type="ECO:0000256" key="4">
    <source>
        <dbReference type="ARBA" id="ARBA00010617"/>
    </source>
</evidence>
<evidence type="ECO:0000256" key="8">
    <source>
        <dbReference type="ARBA" id="ARBA00022989"/>
    </source>
</evidence>
<evidence type="ECO:0000313" key="14">
    <source>
        <dbReference type="EMBL" id="ESK86196.1"/>
    </source>
</evidence>
<name>V2X0A7_MONRO</name>
<evidence type="ECO:0000256" key="9">
    <source>
        <dbReference type="ARBA" id="ARBA00023002"/>
    </source>
</evidence>
<reference evidence="14 15" key="1">
    <citation type="journal article" date="2014" name="BMC Genomics">
        <title>Genome and secretome analysis of the hemibiotrophic fungal pathogen, Moniliophthora roreri, which causes frosty pod rot disease of cacao: mechanisms of the biotrophic and necrotrophic phases.</title>
        <authorList>
            <person name="Meinhardt L.W."/>
            <person name="Costa G.G.L."/>
            <person name="Thomazella D.P.T."/>
            <person name="Teixeira P.J.P.L."/>
            <person name="Carazzolle M.F."/>
            <person name="Schuster S.C."/>
            <person name="Carlson J.E."/>
            <person name="Guiltinan M.J."/>
            <person name="Mieczkowski P."/>
            <person name="Farmer A."/>
            <person name="Ramaraj T."/>
            <person name="Crozier J."/>
            <person name="Davis R.E."/>
            <person name="Shao J."/>
            <person name="Melnick R.L."/>
            <person name="Pereira G.A.G."/>
            <person name="Bailey B.A."/>
        </authorList>
    </citation>
    <scope>NUCLEOTIDE SEQUENCE [LARGE SCALE GENOMIC DNA]</scope>
    <source>
        <strain evidence="14 15">MCA 2997</strain>
    </source>
</reference>
<proteinExistence type="inferred from homology"/>
<evidence type="ECO:0000256" key="7">
    <source>
        <dbReference type="ARBA" id="ARBA00022723"/>
    </source>
</evidence>
<keyword evidence="10" id="KW-0408">Iron</keyword>
<comment type="caution">
    <text evidence="14">The sequence shown here is derived from an EMBL/GenBank/DDBJ whole genome shotgun (WGS) entry which is preliminary data.</text>
</comment>
<evidence type="ECO:0000313" key="15">
    <source>
        <dbReference type="Proteomes" id="UP000017559"/>
    </source>
</evidence>
<keyword evidence="6" id="KW-0812">Transmembrane</keyword>
<dbReference type="InterPro" id="IPR050364">
    <property type="entry name" value="Cytochrome_P450_fung"/>
</dbReference>
<keyword evidence="7" id="KW-0479">Metal-binding</keyword>
<dbReference type="KEGG" id="mrr:Moror_16685"/>
<dbReference type="InterPro" id="IPR002401">
    <property type="entry name" value="Cyt_P450_E_grp-I"/>
</dbReference>
<gene>
    <name evidence="14" type="ORF">Moror_16685</name>
</gene>
<keyword evidence="8" id="KW-1133">Transmembrane helix</keyword>
<keyword evidence="9" id="KW-0560">Oxidoreductase</keyword>
<organism evidence="14 15">
    <name type="scientific">Moniliophthora roreri (strain MCA 2997)</name>
    <name type="common">Cocoa frosty pod rot fungus</name>
    <name type="synonym">Crinipellis roreri</name>
    <dbReference type="NCBI Taxonomy" id="1381753"/>
    <lineage>
        <taxon>Eukaryota</taxon>
        <taxon>Fungi</taxon>
        <taxon>Dikarya</taxon>
        <taxon>Basidiomycota</taxon>
        <taxon>Agaricomycotina</taxon>
        <taxon>Agaricomycetes</taxon>
        <taxon>Agaricomycetidae</taxon>
        <taxon>Agaricales</taxon>
        <taxon>Marasmiineae</taxon>
        <taxon>Marasmiaceae</taxon>
        <taxon>Moniliophthora</taxon>
    </lineage>
</organism>
<dbReference type="GO" id="GO:0005506">
    <property type="term" value="F:iron ion binding"/>
    <property type="evidence" value="ECO:0007669"/>
    <property type="project" value="InterPro"/>
</dbReference>
<dbReference type="GO" id="GO:0020037">
    <property type="term" value="F:heme binding"/>
    <property type="evidence" value="ECO:0007669"/>
    <property type="project" value="InterPro"/>
</dbReference>
<comment type="similarity">
    <text evidence="4">Belongs to the cytochrome P450 family.</text>
</comment>
<keyword evidence="11" id="KW-0503">Monooxygenase</keyword>
<protein>
    <submittedName>
        <fullName evidence="14">Cytochrome p450</fullName>
    </submittedName>
</protein>
<accession>V2X0A7</accession>
<dbReference type="GO" id="GO:0016020">
    <property type="term" value="C:membrane"/>
    <property type="evidence" value="ECO:0007669"/>
    <property type="project" value="UniProtKB-SubCell"/>
</dbReference>
<keyword evidence="13" id="KW-0325">Glycoprotein</keyword>
<dbReference type="AlphaFoldDB" id="V2X0A7"/>
<dbReference type="GO" id="GO:0004497">
    <property type="term" value="F:monooxygenase activity"/>
    <property type="evidence" value="ECO:0007669"/>
    <property type="project" value="UniProtKB-KW"/>
</dbReference>
<keyword evidence="5" id="KW-0349">Heme</keyword>